<evidence type="ECO:0000256" key="5">
    <source>
        <dbReference type="ARBA" id="ARBA00038887"/>
    </source>
</evidence>
<dbReference type="InterPro" id="IPR043129">
    <property type="entry name" value="ATPase_NBD"/>
</dbReference>
<dbReference type="PANTHER" id="PTHR42742">
    <property type="entry name" value="TRANSCRIPTIONAL REPRESSOR MPRA"/>
    <property type="match status" value="1"/>
</dbReference>
<dbReference type="RefSeq" id="WP_377094723.1">
    <property type="nucleotide sequence ID" value="NZ_JBHSJM010000001.1"/>
</dbReference>
<dbReference type="Gene3D" id="3.30.420.40">
    <property type="match status" value="2"/>
</dbReference>
<dbReference type="CDD" id="cd24067">
    <property type="entry name" value="ASKHA_NBD_ROK_BsFRK-like"/>
    <property type="match status" value="1"/>
</dbReference>
<protein>
    <recommendedName>
        <fullName evidence="5">fructokinase</fullName>
        <ecNumber evidence="5">2.7.1.4</ecNumber>
    </recommendedName>
</protein>
<dbReference type="SUPFAM" id="SSF53067">
    <property type="entry name" value="Actin-like ATPase domain"/>
    <property type="match status" value="1"/>
</dbReference>
<dbReference type="Pfam" id="PF00480">
    <property type="entry name" value="ROK"/>
    <property type="match status" value="1"/>
</dbReference>
<dbReference type="EC" id="2.7.1.4" evidence="5"/>
<dbReference type="PANTHER" id="PTHR42742:SF3">
    <property type="entry name" value="FRUCTOKINASE"/>
    <property type="match status" value="1"/>
</dbReference>
<dbReference type="EMBL" id="JBHUJC010000011">
    <property type="protein sequence ID" value="MFD2275585.1"/>
    <property type="molecule type" value="Genomic_DNA"/>
</dbReference>
<reference evidence="8" key="1">
    <citation type="journal article" date="2019" name="Int. J. Syst. Evol. Microbiol.">
        <title>The Global Catalogue of Microorganisms (GCM) 10K type strain sequencing project: providing services to taxonomists for standard genome sequencing and annotation.</title>
        <authorList>
            <consortium name="The Broad Institute Genomics Platform"/>
            <consortium name="The Broad Institute Genome Sequencing Center for Infectious Disease"/>
            <person name="Wu L."/>
            <person name="Ma J."/>
        </authorList>
    </citation>
    <scope>NUCLEOTIDE SEQUENCE [LARGE SCALE GENOMIC DNA]</scope>
    <source>
        <strain evidence="8">JCM 16545</strain>
    </source>
</reference>
<proteinExistence type="predicted"/>
<keyword evidence="4" id="KW-0460">Magnesium</keyword>
<evidence type="ECO:0000256" key="6">
    <source>
        <dbReference type="ARBA" id="ARBA00048451"/>
    </source>
</evidence>
<evidence type="ECO:0000256" key="4">
    <source>
        <dbReference type="ARBA" id="ARBA00022842"/>
    </source>
</evidence>
<keyword evidence="2" id="KW-0479">Metal-binding</keyword>
<keyword evidence="8" id="KW-1185">Reference proteome</keyword>
<dbReference type="InterPro" id="IPR000600">
    <property type="entry name" value="ROK"/>
</dbReference>
<name>A0ABW5E2E4_9BACT</name>
<evidence type="ECO:0000256" key="2">
    <source>
        <dbReference type="ARBA" id="ARBA00022723"/>
    </source>
</evidence>
<evidence type="ECO:0000256" key="1">
    <source>
        <dbReference type="ARBA" id="ARBA00001946"/>
    </source>
</evidence>
<evidence type="ECO:0000256" key="3">
    <source>
        <dbReference type="ARBA" id="ARBA00022833"/>
    </source>
</evidence>
<dbReference type="Proteomes" id="UP001597297">
    <property type="component" value="Unassembled WGS sequence"/>
</dbReference>
<keyword evidence="3" id="KW-0862">Zinc</keyword>
<sequence length="284" mass="29899">MLAGIELGGTKTVVAVAGVAGEIAEQYRFASTEPEKTLDVAMDWLSQRGVVSRLGVAAFGPVSVNEAREDYGCILNTPKEGWSGFNLMGYLEAGLSGAELVLDTDVNAAVLAEVKSGAARGFENVAYITIGTGIGAGFFVDGKLLHGAVHSEFGHLRVPRHPDDSFEGVCPFHGDCLEGLASGTAIGKRWGTAGDEIPFHERAWDIEAWYLAHGIQSMLAVTNPSRVIIGGGVSQVTGFHVKVEAILREIAGGYFTVLEETKNYVVAPVLGQNAGIQGALLLAQ</sequence>
<gene>
    <name evidence="7" type="ORF">ACFSQZ_03805</name>
</gene>
<comment type="cofactor">
    <cofactor evidence="1">
        <name>Mg(2+)</name>
        <dbReference type="ChEBI" id="CHEBI:18420"/>
    </cofactor>
</comment>
<organism evidence="7 8">
    <name type="scientific">Rubritalea spongiae</name>
    <dbReference type="NCBI Taxonomy" id="430797"/>
    <lineage>
        <taxon>Bacteria</taxon>
        <taxon>Pseudomonadati</taxon>
        <taxon>Verrucomicrobiota</taxon>
        <taxon>Verrucomicrobiia</taxon>
        <taxon>Verrucomicrobiales</taxon>
        <taxon>Rubritaleaceae</taxon>
        <taxon>Rubritalea</taxon>
    </lineage>
</organism>
<accession>A0ABW5E2E4</accession>
<dbReference type="InterPro" id="IPR051804">
    <property type="entry name" value="Carb_Metab_Reg_Kinase/Isom"/>
</dbReference>
<comment type="caution">
    <text evidence="7">The sequence shown here is derived from an EMBL/GenBank/DDBJ whole genome shotgun (WGS) entry which is preliminary data.</text>
</comment>
<comment type="catalytic activity">
    <reaction evidence="6">
        <text>D-fructose + ATP = D-fructose 6-phosphate + ADP + H(+)</text>
        <dbReference type="Rhea" id="RHEA:16125"/>
        <dbReference type="ChEBI" id="CHEBI:15378"/>
        <dbReference type="ChEBI" id="CHEBI:30616"/>
        <dbReference type="ChEBI" id="CHEBI:37721"/>
        <dbReference type="ChEBI" id="CHEBI:61527"/>
        <dbReference type="ChEBI" id="CHEBI:456216"/>
        <dbReference type="EC" id="2.7.1.4"/>
    </reaction>
</comment>
<evidence type="ECO:0000313" key="7">
    <source>
        <dbReference type="EMBL" id="MFD2275585.1"/>
    </source>
</evidence>
<evidence type="ECO:0000313" key="8">
    <source>
        <dbReference type="Proteomes" id="UP001597297"/>
    </source>
</evidence>